<gene>
    <name evidence="3" type="ORF">E6K74_06725</name>
</gene>
<dbReference type="GO" id="GO:0016491">
    <property type="term" value="F:oxidoreductase activity"/>
    <property type="evidence" value="ECO:0007669"/>
    <property type="project" value="InterPro"/>
</dbReference>
<evidence type="ECO:0000313" key="4">
    <source>
        <dbReference type="Proteomes" id="UP000319829"/>
    </source>
</evidence>
<dbReference type="InterPro" id="IPR036249">
    <property type="entry name" value="Thioredoxin-like_sf"/>
</dbReference>
<evidence type="ECO:0000256" key="1">
    <source>
        <dbReference type="SAM" id="MobiDB-lite"/>
    </source>
</evidence>
<evidence type="ECO:0000313" key="3">
    <source>
        <dbReference type="EMBL" id="TMQ54232.1"/>
    </source>
</evidence>
<dbReference type="EMBL" id="VBOU01000075">
    <property type="protein sequence ID" value="TMQ54232.1"/>
    <property type="molecule type" value="Genomic_DNA"/>
</dbReference>
<dbReference type="SUPFAM" id="SSF52833">
    <property type="entry name" value="Thioredoxin-like"/>
    <property type="match status" value="1"/>
</dbReference>
<name>A0A538SS59_UNCEI</name>
<dbReference type="InterPro" id="IPR000866">
    <property type="entry name" value="AhpC/TSA"/>
</dbReference>
<reference evidence="3 4" key="1">
    <citation type="journal article" date="2019" name="Nat. Microbiol.">
        <title>Mediterranean grassland soil C-N compound turnover is dependent on rainfall and depth, and is mediated by genomically divergent microorganisms.</title>
        <authorList>
            <person name="Diamond S."/>
            <person name="Andeer P.F."/>
            <person name="Li Z."/>
            <person name="Crits-Christoph A."/>
            <person name="Burstein D."/>
            <person name="Anantharaman K."/>
            <person name="Lane K.R."/>
            <person name="Thomas B.C."/>
            <person name="Pan C."/>
            <person name="Northen T.R."/>
            <person name="Banfield J.F."/>
        </authorList>
    </citation>
    <scope>NUCLEOTIDE SEQUENCE [LARGE SCALE GENOMIC DNA]</scope>
    <source>
        <strain evidence="3">WS_4</strain>
    </source>
</reference>
<comment type="caution">
    <text evidence="3">The sequence shown here is derived from an EMBL/GenBank/DDBJ whole genome shotgun (WGS) entry which is preliminary data.</text>
</comment>
<feature type="domain" description="Thioredoxin" evidence="2">
    <location>
        <begin position="78"/>
        <end position="220"/>
    </location>
</feature>
<dbReference type="Proteomes" id="UP000319829">
    <property type="component" value="Unassembled WGS sequence"/>
</dbReference>
<dbReference type="GO" id="GO:0016209">
    <property type="term" value="F:antioxidant activity"/>
    <property type="evidence" value="ECO:0007669"/>
    <property type="project" value="InterPro"/>
</dbReference>
<evidence type="ECO:0000259" key="2">
    <source>
        <dbReference type="PROSITE" id="PS51352"/>
    </source>
</evidence>
<protein>
    <submittedName>
        <fullName evidence="3">Redoxin domain-containing protein</fullName>
    </submittedName>
</protein>
<dbReference type="PROSITE" id="PS51352">
    <property type="entry name" value="THIOREDOXIN_2"/>
    <property type="match status" value="1"/>
</dbReference>
<dbReference type="Gene3D" id="3.40.30.10">
    <property type="entry name" value="Glutaredoxin"/>
    <property type="match status" value="1"/>
</dbReference>
<proteinExistence type="predicted"/>
<feature type="compositionally biased region" description="Low complexity" evidence="1">
    <location>
        <begin position="40"/>
        <end position="58"/>
    </location>
</feature>
<feature type="region of interest" description="Disordered" evidence="1">
    <location>
        <begin position="1"/>
        <end position="72"/>
    </location>
</feature>
<dbReference type="AlphaFoldDB" id="A0A538SS59"/>
<dbReference type="InterPro" id="IPR013766">
    <property type="entry name" value="Thioredoxin_domain"/>
</dbReference>
<accession>A0A538SS59</accession>
<feature type="compositionally biased region" description="Basic and acidic residues" evidence="1">
    <location>
        <begin position="15"/>
        <end position="39"/>
    </location>
</feature>
<organism evidence="3 4">
    <name type="scientific">Eiseniibacteriota bacterium</name>
    <dbReference type="NCBI Taxonomy" id="2212470"/>
    <lineage>
        <taxon>Bacteria</taxon>
        <taxon>Candidatus Eiseniibacteriota</taxon>
    </lineage>
</organism>
<sequence>MRGLYRAGPLPERPAFPEREGAEREEGREGAEGGEEAAKAAEAAEIAAHPEAEAGAPAQTQGGPRCRPKEEGAVTALAKPGTRAPDFNLPLVGGGYRGLADLIHPGGGGVLIFFKEDCPASELVVPRLGPLAVALEREERFFLAIAQDSEEIARAFRDRHDLRFPIAWEEAPYAASRGYGIGTVPALFVVDGTGVIAERVEGFIKSEYLALGAGIEQALALGAAPAVLERPEDLPALKPG</sequence>
<dbReference type="Pfam" id="PF00578">
    <property type="entry name" value="AhpC-TSA"/>
    <property type="match status" value="1"/>
</dbReference>